<accession>A0A8S5PMF4</accession>
<sequence>MITFTRNQKAEKQRWKIFKQCAVPAIQERELRW</sequence>
<reference evidence="1" key="1">
    <citation type="journal article" date="2021" name="Proc. Natl. Acad. Sci. U.S.A.">
        <title>A Catalog of Tens of Thousands of Viruses from Human Metagenomes Reveals Hidden Associations with Chronic Diseases.</title>
        <authorList>
            <person name="Tisza M.J."/>
            <person name="Buck C.B."/>
        </authorList>
    </citation>
    <scope>NUCLEOTIDE SEQUENCE</scope>
    <source>
        <strain evidence="1">Ct17O1</strain>
    </source>
</reference>
<proteinExistence type="predicted"/>
<name>A0A8S5PMF4_9VIRU</name>
<dbReference type="EMBL" id="BK015448">
    <property type="protein sequence ID" value="DAE07364.1"/>
    <property type="molecule type" value="Genomic_DNA"/>
</dbReference>
<organism evidence="1">
    <name type="scientific">Phage sp. ct17O1</name>
    <dbReference type="NCBI Taxonomy" id="2825789"/>
    <lineage>
        <taxon>Viruses</taxon>
    </lineage>
</organism>
<evidence type="ECO:0000313" key="1">
    <source>
        <dbReference type="EMBL" id="DAE07364.1"/>
    </source>
</evidence>
<protein>
    <submittedName>
        <fullName evidence="1">Uncharacterized protein</fullName>
    </submittedName>
</protein>